<evidence type="ECO:0000256" key="2">
    <source>
        <dbReference type="ARBA" id="ARBA00022737"/>
    </source>
</evidence>
<dbReference type="InterPro" id="IPR026319">
    <property type="entry name" value="ZC2HC1A/B-like"/>
</dbReference>
<protein>
    <submittedName>
        <fullName evidence="7">C2H2-type domain-containing protein</fullName>
    </submittedName>
</protein>
<dbReference type="Gene3D" id="3.30.160.60">
    <property type="entry name" value="Classic Zinc Finger"/>
    <property type="match status" value="1"/>
</dbReference>
<name>A0A0N4W0T7_HAEPC</name>
<dbReference type="InterPro" id="IPR049899">
    <property type="entry name" value="Znf_C2HC_C3H"/>
</dbReference>
<keyword evidence="4" id="KW-0862">Zinc</keyword>
<dbReference type="Pfam" id="PF13913">
    <property type="entry name" value="zf-C2HC_2"/>
    <property type="match status" value="1"/>
</dbReference>
<dbReference type="WBParaSite" id="HPLM_0000319801-mRNA-1">
    <property type="protein sequence ID" value="HPLM_0000319801-mRNA-1"/>
    <property type="gene ID" value="HPLM_0000319801"/>
</dbReference>
<dbReference type="PANTHER" id="PTHR13555:SF5">
    <property type="entry name" value="ZINC-FINGER OF A C2HC-TYPE"/>
    <property type="match status" value="1"/>
</dbReference>
<evidence type="ECO:0000256" key="1">
    <source>
        <dbReference type="ARBA" id="ARBA00022723"/>
    </source>
</evidence>
<dbReference type="GO" id="GO:0008270">
    <property type="term" value="F:zinc ion binding"/>
    <property type="evidence" value="ECO:0007669"/>
    <property type="project" value="UniProtKB-KW"/>
</dbReference>
<keyword evidence="2" id="KW-0677">Repeat</keyword>
<evidence type="ECO:0000256" key="5">
    <source>
        <dbReference type="PROSITE-ProRule" id="PRU01371"/>
    </source>
</evidence>
<dbReference type="PANTHER" id="PTHR13555">
    <property type="entry name" value="C2H2 ZINC FINGER CGI-62-RELATED"/>
    <property type="match status" value="1"/>
</dbReference>
<dbReference type="AlphaFoldDB" id="A0A0N4W0T7"/>
<keyword evidence="1" id="KW-0479">Metal-binding</keyword>
<organism evidence="7">
    <name type="scientific">Haemonchus placei</name>
    <name type="common">Barber's pole worm</name>
    <dbReference type="NCBI Taxonomy" id="6290"/>
    <lineage>
        <taxon>Eukaryota</taxon>
        <taxon>Metazoa</taxon>
        <taxon>Ecdysozoa</taxon>
        <taxon>Nematoda</taxon>
        <taxon>Chromadorea</taxon>
        <taxon>Rhabditida</taxon>
        <taxon>Rhabditina</taxon>
        <taxon>Rhabditomorpha</taxon>
        <taxon>Strongyloidea</taxon>
        <taxon>Trichostrongylidae</taxon>
        <taxon>Haemonchus</taxon>
    </lineage>
</organism>
<reference evidence="7" key="1">
    <citation type="submission" date="2017-02" db="UniProtKB">
        <authorList>
            <consortium name="WormBaseParasite"/>
        </authorList>
    </citation>
    <scope>IDENTIFICATION</scope>
</reference>
<sequence length="113" mass="13056">LFFLIADYVQCDYCGRNFSESAAERHIPFCKEQSSRKGVSSTIKPLTSHRKQSTGRHEFIFRDFHAKSGFLKTVEQLRIVNDGTEQNQRGKRLPKYVVLTAASNSQFQKPFHM</sequence>
<dbReference type="PROSITE" id="PS52027">
    <property type="entry name" value="ZF_C2HC_C3H"/>
    <property type="match status" value="1"/>
</dbReference>
<proteinExistence type="predicted"/>
<keyword evidence="3 5" id="KW-0863">Zinc-finger</keyword>
<feature type="domain" description="C2HC/C3H-type" evidence="6">
    <location>
        <begin position="7"/>
        <end position="36"/>
    </location>
</feature>
<evidence type="ECO:0000256" key="4">
    <source>
        <dbReference type="ARBA" id="ARBA00022833"/>
    </source>
</evidence>
<evidence type="ECO:0000259" key="6">
    <source>
        <dbReference type="PROSITE" id="PS52027"/>
    </source>
</evidence>
<evidence type="ECO:0000256" key="3">
    <source>
        <dbReference type="ARBA" id="ARBA00022771"/>
    </source>
</evidence>
<evidence type="ECO:0000313" key="7">
    <source>
        <dbReference type="WBParaSite" id="HPLM_0000319801-mRNA-1"/>
    </source>
</evidence>
<accession>A0A0N4W0T7</accession>